<proteinExistence type="predicted"/>
<feature type="signal peptide" evidence="6">
    <location>
        <begin position="1"/>
        <end position="26"/>
    </location>
</feature>
<gene>
    <name evidence="7" type="ORF">HNP33_004123</name>
</gene>
<dbReference type="Pfam" id="PF01322">
    <property type="entry name" value="Cytochrom_C_2"/>
    <property type="match status" value="1"/>
</dbReference>
<dbReference type="Gene3D" id="1.20.120.10">
    <property type="entry name" value="Cytochrome c/b562"/>
    <property type="match status" value="1"/>
</dbReference>
<dbReference type="PRINTS" id="PR00608">
    <property type="entry name" value="CYTCHROMECII"/>
</dbReference>
<keyword evidence="5" id="KW-0408">Iron</keyword>
<evidence type="ECO:0000256" key="5">
    <source>
        <dbReference type="ARBA" id="ARBA00023004"/>
    </source>
</evidence>
<dbReference type="InterPro" id="IPR010980">
    <property type="entry name" value="Cyt_c/b562"/>
</dbReference>
<keyword evidence="2" id="KW-0349">Heme</keyword>
<keyword evidence="8" id="KW-1185">Reference proteome</keyword>
<dbReference type="PIRSF" id="PIRSF000027">
    <property type="entry name" value="Cytc_c_prime"/>
    <property type="match status" value="1"/>
</dbReference>
<dbReference type="PROSITE" id="PS51009">
    <property type="entry name" value="CYTCII"/>
    <property type="match status" value="1"/>
</dbReference>
<dbReference type="InterPro" id="IPR015984">
    <property type="entry name" value="Cyt_c_prime_subgr"/>
</dbReference>
<dbReference type="SUPFAM" id="SSF47175">
    <property type="entry name" value="Cytochromes"/>
    <property type="match status" value="1"/>
</dbReference>
<evidence type="ECO:0000256" key="6">
    <source>
        <dbReference type="SAM" id="SignalP"/>
    </source>
</evidence>
<dbReference type="Proteomes" id="UP000562492">
    <property type="component" value="Unassembled WGS sequence"/>
</dbReference>
<keyword evidence="6" id="KW-0732">Signal</keyword>
<dbReference type="EMBL" id="JACHKZ010000048">
    <property type="protein sequence ID" value="MBB6579997.1"/>
    <property type="molecule type" value="Genomic_DNA"/>
</dbReference>
<dbReference type="RefSeq" id="WP_418903868.1">
    <property type="nucleotide sequence ID" value="NZ_JACHKZ010000048.1"/>
</dbReference>
<dbReference type="InterPro" id="IPR002321">
    <property type="entry name" value="Cyt_c_II"/>
</dbReference>
<evidence type="ECO:0000256" key="3">
    <source>
        <dbReference type="ARBA" id="ARBA00022723"/>
    </source>
</evidence>
<reference evidence="7 8" key="1">
    <citation type="submission" date="2020-08" db="EMBL/GenBank/DDBJ databases">
        <title>Functional genomics of gut bacteria from endangered species of beetles.</title>
        <authorList>
            <person name="Carlos-Shanley C."/>
        </authorList>
    </citation>
    <scope>NUCLEOTIDE SEQUENCE [LARGE SCALE GENOMIC DNA]</scope>
    <source>
        <strain evidence="7 8">S00124</strain>
    </source>
</reference>
<evidence type="ECO:0000313" key="8">
    <source>
        <dbReference type="Proteomes" id="UP000562492"/>
    </source>
</evidence>
<keyword evidence="4" id="KW-0249">Electron transport</keyword>
<keyword evidence="3" id="KW-0479">Metal-binding</keyword>
<protein>
    <submittedName>
        <fullName evidence="7">Cytochrome c556</fullName>
    </submittedName>
</protein>
<comment type="caution">
    <text evidence="7">The sequence shown here is derived from an EMBL/GenBank/DDBJ whole genome shotgun (WGS) entry which is preliminary data.</text>
</comment>
<sequence length="152" mass="16097">MMKKHPLLAALACAAALSGFSTGASAQFAKAEDAIKYRQSALFVMAQHFGRVGAMANGKVPFDAKAAEQNADIVAQMAKLPWAGFEAAHEGGKAKPEIWKEQAKFKDLADKMQAETVKLAAAAKTGDLDKLKAAFGPAAASCKACHDDFRNR</sequence>
<dbReference type="InterPro" id="IPR012127">
    <property type="entry name" value="Cyt_c_prime"/>
</dbReference>
<accession>A0ABR6RLF9</accession>
<evidence type="ECO:0000256" key="1">
    <source>
        <dbReference type="ARBA" id="ARBA00022448"/>
    </source>
</evidence>
<evidence type="ECO:0000256" key="2">
    <source>
        <dbReference type="ARBA" id="ARBA00022617"/>
    </source>
</evidence>
<evidence type="ECO:0000256" key="4">
    <source>
        <dbReference type="ARBA" id="ARBA00022982"/>
    </source>
</evidence>
<keyword evidence="1" id="KW-0813">Transport</keyword>
<feature type="chain" id="PRO_5045640161" evidence="6">
    <location>
        <begin position="27"/>
        <end position="152"/>
    </location>
</feature>
<name>A0ABR6RLF9_9BURK</name>
<evidence type="ECO:0000313" key="7">
    <source>
        <dbReference type="EMBL" id="MBB6579997.1"/>
    </source>
</evidence>
<organism evidence="7 8">
    <name type="scientific">Comamonas odontotermitis</name>
    <dbReference type="NCBI Taxonomy" id="379895"/>
    <lineage>
        <taxon>Bacteria</taxon>
        <taxon>Pseudomonadati</taxon>
        <taxon>Pseudomonadota</taxon>
        <taxon>Betaproteobacteria</taxon>
        <taxon>Burkholderiales</taxon>
        <taxon>Comamonadaceae</taxon>
        <taxon>Comamonas</taxon>
    </lineage>
</organism>